<evidence type="ECO:0000256" key="8">
    <source>
        <dbReference type="SAM" id="Phobius"/>
    </source>
</evidence>
<keyword evidence="9" id="KW-0732">Signal</keyword>
<dbReference type="Proteomes" id="UP000015104">
    <property type="component" value="Unassembled WGS sequence"/>
</dbReference>
<evidence type="ECO:0000259" key="10">
    <source>
        <dbReference type="Pfam" id="PF01699"/>
    </source>
</evidence>
<organism evidence="11 12">
    <name type="scientific">Tetranychus urticae</name>
    <name type="common">Two-spotted spider mite</name>
    <dbReference type="NCBI Taxonomy" id="32264"/>
    <lineage>
        <taxon>Eukaryota</taxon>
        <taxon>Metazoa</taxon>
        <taxon>Ecdysozoa</taxon>
        <taxon>Arthropoda</taxon>
        <taxon>Chelicerata</taxon>
        <taxon>Arachnida</taxon>
        <taxon>Acari</taxon>
        <taxon>Acariformes</taxon>
        <taxon>Trombidiformes</taxon>
        <taxon>Prostigmata</taxon>
        <taxon>Eleutherengona</taxon>
        <taxon>Raphignathae</taxon>
        <taxon>Tetranychoidea</taxon>
        <taxon>Tetranychidae</taxon>
        <taxon>Tetranychus</taxon>
    </lineage>
</organism>
<evidence type="ECO:0000256" key="3">
    <source>
        <dbReference type="ARBA" id="ARBA00022449"/>
    </source>
</evidence>
<dbReference type="GO" id="GO:0006874">
    <property type="term" value="P:intracellular calcium ion homeostasis"/>
    <property type="evidence" value="ECO:0007669"/>
    <property type="project" value="TreeGrafter"/>
</dbReference>
<keyword evidence="7 8" id="KW-0472">Membrane</keyword>
<feature type="transmembrane region" description="Helical" evidence="8">
    <location>
        <begin position="230"/>
        <end position="246"/>
    </location>
</feature>
<evidence type="ECO:0000313" key="12">
    <source>
        <dbReference type="Proteomes" id="UP000015104"/>
    </source>
</evidence>
<evidence type="ECO:0000256" key="2">
    <source>
        <dbReference type="ARBA" id="ARBA00005364"/>
    </source>
</evidence>
<feature type="domain" description="Sodium/calcium exchanger membrane region" evidence="10">
    <location>
        <begin position="350"/>
        <end position="503"/>
    </location>
</feature>
<dbReference type="STRING" id="32264.T1JSR6"/>
<dbReference type="PANTHER" id="PTHR10846">
    <property type="entry name" value="SODIUM/POTASSIUM/CALCIUM EXCHANGER"/>
    <property type="match status" value="1"/>
</dbReference>
<dbReference type="GO" id="GO:0005886">
    <property type="term" value="C:plasma membrane"/>
    <property type="evidence" value="ECO:0007669"/>
    <property type="project" value="TreeGrafter"/>
</dbReference>
<keyword evidence="4" id="KW-0406">Ion transport</keyword>
<dbReference type="AlphaFoldDB" id="T1JSR6"/>
<feature type="signal peptide" evidence="9">
    <location>
        <begin position="1"/>
        <end position="24"/>
    </location>
</feature>
<dbReference type="InterPro" id="IPR044880">
    <property type="entry name" value="NCX_ion-bd_dom_sf"/>
</dbReference>
<accession>T1JSR6</accession>
<evidence type="ECO:0000256" key="7">
    <source>
        <dbReference type="ARBA" id="ARBA00023136"/>
    </source>
</evidence>
<comment type="similarity">
    <text evidence="2">Belongs to the Ca(2+):cation antiporter (CaCA) (TC 2.A.19) family. SLC24A subfamily.</text>
</comment>
<protein>
    <recommendedName>
        <fullName evidence="10">Sodium/calcium exchanger membrane region domain-containing protein</fullName>
    </recommendedName>
</protein>
<gene>
    <name evidence="11" type="primary">107369686</name>
</gene>
<keyword evidence="4" id="KW-0109">Calcium transport</keyword>
<evidence type="ECO:0000256" key="1">
    <source>
        <dbReference type="ARBA" id="ARBA00004141"/>
    </source>
</evidence>
<evidence type="ECO:0000256" key="4">
    <source>
        <dbReference type="ARBA" id="ARBA00022568"/>
    </source>
</evidence>
<name>T1JSR6_TETUR</name>
<dbReference type="HOGENOM" id="CLU_007948_5_0_1"/>
<dbReference type="Pfam" id="PF01699">
    <property type="entry name" value="Na_Ca_ex"/>
    <property type="match status" value="2"/>
</dbReference>
<feature type="transmembrane region" description="Helical" evidence="8">
    <location>
        <begin position="93"/>
        <end position="111"/>
    </location>
</feature>
<keyword evidence="12" id="KW-1185">Reference proteome</keyword>
<feature type="transmembrane region" description="Helical" evidence="8">
    <location>
        <begin position="484"/>
        <end position="508"/>
    </location>
</feature>
<dbReference type="EMBL" id="CAEY01000467">
    <property type="status" value="NOT_ANNOTATED_CDS"/>
    <property type="molecule type" value="Genomic_DNA"/>
</dbReference>
<dbReference type="InterPro" id="IPR004837">
    <property type="entry name" value="NaCa_Exmemb"/>
</dbReference>
<evidence type="ECO:0000313" key="11">
    <source>
        <dbReference type="EnsemblMetazoa" id="tetur01g11480.1"/>
    </source>
</evidence>
<dbReference type="GO" id="GO:0008273">
    <property type="term" value="F:calcium, potassium:sodium antiporter activity"/>
    <property type="evidence" value="ECO:0007669"/>
    <property type="project" value="TreeGrafter"/>
</dbReference>
<feature type="transmembrane region" description="Helical" evidence="8">
    <location>
        <begin position="200"/>
        <end position="218"/>
    </location>
</feature>
<proteinExistence type="inferred from homology"/>
<feature type="transmembrane region" description="Helical" evidence="8">
    <location>
        <begin position="457"/>
        <end position="477"/>
    </location>
</feature>
<evidence type="ECO:0000256" key="5">
    <source>
        <dbReference type="ARBA" id="ARBA00022692"/>
    </source>
</evidence>
<feature type="transmembrane region" description="Helical" evidence="8">
    <location>
        <begin position="383"/>
        <end position="406"/>
    </location>
</feature>
<dbReference type="OMA" id="FNAHIEY"/>
<dbReference type="InterPro" id="IPR004481">
    <property type="entry name" value="K/Na/Ca-exchanger"/>
</dbReference>
<feature type="transmembrane region" description="Helical" evidence="8">
    <location>
        <begin position="132"/>
        <end position="154"/>
    </location>
</feature>
<feature type="transmembrane region" description="Helical" evidence="8">
    <location>
        <begin position="166"/>
        <end position="188"/>
    </location>
</feature>
<dbReference type="KEGG" id="tut:107369686"/>
<feature type="chain" id="PRO_5004590770" description="Sodium/calcium exchanger membrane region domain-containing protein" evidence="9">
    <location>
        <begin position="25"/>
        <end position="510"/>
    </location>
</feature>
<feature type="domain" description="Sodium/calcium exchanger membrane region" evidence="10">
    <location>
        <begin position="97"/>
        <end position="243"/>
    </location>
</feature>
<keyword evidence="4" id="KW-0106">Calcium</keyword>
<dbReference type="EnsemblMetazoa" id="tetur01g11480.1">
    <property type="protein sequence ID" value="tetur01g11480.1"/>
    <property type="gene ID" value="tetur01g11480"/>
</dbReference>
<dbReference type="eggNOG" id="KOG1307">
    <property type="taxonomic scope" value="Eukaryota"/>
</dbReference>
<feature type="transmembrane region" description="Helical" evidence="8">
    <location>
        <begin position="418"/>
        <end position="437"/>
    </location>
</feature>
<dbReference type="Gene3D" id="1.20.1420.30">
    <property type="entry name" value="NCX, central ion-binding region"/>
    <property type="match status" value="2"/>
</dbReference>
<keyword evidence="6 8" id="KW-1133">Transmembrane helix</keyword>
<reference evidence="12" key="1">
    <citation type="submission" date="2011-08" db="EMBL/GenBank/DDBJ databases">
        <authorList>
            <person name="Rombauts S."/>
        </authorList>
    </citation>
    <scope>NUCLEOTIDE SEQUENCE</scope>
    <source>
        <strain evidence="12">London</strain>
    </source>
</reference>
<dbReference type="PANTHER" id="PTHR10846:SF73">
    <property type="entry name" value="SODIUM_CALCIUM EXCHANGER MEMBRANE REGION DOMAIN-CONTAINING PROTEIN"/>
    <property type="match status" value="1"/>
</dbReference>
<dbReference type="OrthoDB" id="2127281at2759"/>
<reference evidence="11" key="2">
    <citation type="submission" date="2015-06" db="UniProtKB">
        <authorList>
            <consortium name="EnsemblMetazoa"/>
        </authorList>
    </citation>
    <scope>IDENTIFICATION</scope>
</reference>
<evidence type="ECO:0000256" key="9">
    <source>
        <dbReference type="SAM" id="SignalP"/>
    </source>
</evidence>
<comment type="subcellular location">
    <subcellularLocation>
        <location evidence="1">Membrane</location>
        <topology evidence="1">Multi-pass membrane protein</topology>
    </subcellularLocation>
</comment>
<evidence type="ECO:0000256" key="6">
    <source>
        <dbReference type="ARBA" id="ARBA00022989"/>
    </source>
</evidence>
<keyword evidence="3" id="KW-0050">Antiport</keyword>
<sequence length="510" mass="55423">MSKLTLKFVIFFLVALVLPNKSQQQDVEFNLSLYKIGLMTDSLDYPSDEFQIWTPSSPPETQLILTSLSSSQSSSSLPVKDIMSDNVRNKGGFLIHIFILIYTSLSLALLCDSYFVPALQVISKGLKIPDDVSGATLMAMGTSAPELFTSLIALFQGESDIGTGTILGSAIFNLVGVPAVCGISIYIWGNKPSKVSPFPVVRDSVFYAVTVLALYLTLKDNIIDLPESSVLILLYGIYIFIMYINSRISDFISSLVPDLSLASSPSSSSLINEEKGLVDKNVQVENILNVGGKINLSAEYLPNNSYGSISEAGTDEDVDWIIEIPFLKYFLAPINFVFSITIPNHNRWTTLSFIISSVYIGLLTYVAVWAVNLLGFTLGIPDAIAGVTIMAAASSVPELVSNVIIIKKTGKANTALSNAIGSNVFDILICLGVPWFIRIVINYFQNIHPTSIHLQSKALPITTLSILTAILALLVILRISRWRLGLSVGLMSTMVYIILTVLSCSLGVSM</sequence>
<dbReference type="GO" id="GO:0005262">
    <property type="term" value="F:calcium channel activity"/>
    <property type="evidence" value="ECO:0007669"/>
    <property type="project" value="TreeGrafter"/>
</dbReference>
<feature type="transmembrane region" description="Helical" evidence="8">
    <location>
        <begin position="348"/>
        <end position="371"/>
    </location>
</feature>
<keyword evidence="4" id="KW-0813">Transport</keyword>
<keyword evidence="5 8" id="KW-0812">Transmembrane</keyword>